<comment type="caution">
    <text evidence="2">The sequence shown here is derived from an EMBL/GenBank/DDBJ whole genome shotgun (WGS) entry which is preliminary data.</text>
</comment>
<gene>
    <name evidence="2" type="ORF">LSCM1_06234</name>
</gene>
<feature type="region of interest" description="Disordered" evidence="1">
    <location>
        <begin position="667"/>
        <end position="697"/>
    </location>
</feature>
<feature type="region of interest" description="Disordered" evidence="1">
    <location>
        <begin position="412"/>
        <end position="507"/>
    </location>
</feature>
<feature type="region of interest" description="Disordered" evidence="1">
    <location>
        <begin position="523"/>
        <end position="603"/>
    </location>
</feature>
<feature type="compositionally biased region" description="Basic and acidic residues" evidence="1">
    <location>
        <begin position="206"/>
        <end position="230"/>
    </location>
</feature>
<feature type="compositionally biased region" description="Polar residues" evidence="1">
    <location>
        <begin position="810"/>
        <end position="820"/>
    </location>
</feature>
<feature type="compositionally biased region" description="Basic residues" evidence="1">
    <location>
        <begin position="139"/>
        <end position="155"/>
    </location>
</feature>
<evidence type="ECO:0000313" key="2">
    <source>
        <dbReference type="EMBL" id="KAG5480531.1"/>
    </source>
</evidence>
<feature type="compositionally biased region" description="Basic and acidic residues" evidence="1">
    <location>
        <begin position="65"/>
        <end position="77"/>
    </location>
</feature>
<feature type="region of interest" description="Disordered" evidence="1">
    <location>
        <begin position="290"/>
        <end position="323"/>
    </location>
</feature>
<dbReference type="Proteomes" id="UP000673552">
    <property type="component" value="Chromosome 19"/>
</dbReference>
<evidence type="ECO:0000313" key="3">
    <source>
        <dbReference type="Proteomes" id="UP000673552"/>
    </source>
</evidence>
<feature type="region of interest" description="Disordered" evidence="1">
    <location>
        <begin position="58"/>
        <end position="231"/>
    </location>
</feature>
<feature type="compositionally biased region" description="Polar residues" evidence="1">
    <location>
        <begin position="82"/>
        <end position="91"/>
    </location>
</feature>
<protein>
    <submittedName>
        <fullName evidence="2">Uncharacterized protein</fullName>
    </submittedName>
</protein>
<feature type="compositionally biased region" description="Basic and acidic residues" evidence="1">
    <location>
        <begin position="587"/>
        <end position="598"/>
    </location>
</feature>
<feature type="compositionally biased region" description="Low complexity" evidence="1">
    <location>
        <begin position="538"/>
        <end position="564"/>
    </location>
</feature>
<dbReference type="GeneID" id="92516178"/>
<feature type="compositionally biased region" description="Low complexity" evidence="1">
    <location>
        <begin position="676"/>
        <end position="695"/>
    </location>
</feature>
<dbReference type="KEGG" id="lmat:92516178"/>
<keyword evidence="3" id="KW-1185">Reference proteome</keyword>
<sequence>MSTPALPYPSSSEFNVLVQRFKLLNLVQRVAHRDVSEMLDTVGLEGLTRKGVLSRWGWSGPAASRSEDGAESKDSRRVSPSGMRNGQPTSRSDARIAEARWSSSRERSNSAAHLARRSHTSTRQSSTGKVGGALSSGTTKRRRYTVQPKHRTLHRSHSERDSFFSRLAQPRQRPDQLVEEALVYDDEPVPPGHGRRGGDNAGSWRKAADRHGSVLGAHEEGDRDDADSYGRRRRETFSSAAAWGLQRRPSLEAYAYPKHLRGPFPDWAAAGSSGEHRDEELVGDLDGYEATLSRSPGQLHPQRDVPADGGPPDHAFASQPLRRQMRAPFSSFMEGSARRRSVNFAQLASEGVAAAAATDDRQPEAHYVAEASVTVSLPTPIQTMVEADFVTSPMAGNNTSLFAATAPAEMLPRGGGSGADHSSAPAVPQLNLPPASGGGCDAAEGEGAGQGSGSGGRRIARSRNRSPSGAAGIALGGSTSQLPKSPRVGRGLAPKAKPKGAVDSPRVPLEAVRHAAALLSRSGSILPSPTNGSGAGSGYTSYASRSPLQQPPRSSSARTPPTASGFGSGVLRSPRPHTVTVNARSATDAHQRAGEGPKRGVTPLAGFRATASPLGPLSHSDDAAFVTTPRGDWVTPTTKKSFEELFSVVDDMLLDHQKLLRQVYKEAPVPSEGKARQTAAPAAAPRPSPKMASAPVDDAADSYGSSFGADLEVLGDDALHAERYADCIDATIEMDGDNDGDTGAEPRPLRSVEDEMLLYTQLQHKLTVMGAEMAQLGLQNMGEEASEGIPTATGDAADRGSTVESGAPLLQSTSSNTTSVKHPARRQHACGEMPEAIVQRLCAYRMNNFQYIAYNERLWNNSSISQFVFAQRLTAVLMEECWCEVMEEVGSIMDEYVDGLADHELQ</sequence>
<feature type="compositionally biased region" description="Basic and acidic residues" evidence="1">
    <location>
        <begin position="92"/>
        <end position="108"/>
    </location>
</feature>
<name>A0A836KN56_9TRYP</name>
<evidence type="ECO:0000256" key="1">
    <source>
        <dbReference type="SAM" id="MobiDB-lite"/>
    </source>
</evidence>
<dbReference type="RefSeq" id="XP_067179295.1">
    <property type="nucleotide sequence ID" value="XM_067323666.1"/>
</dbReference>
<feature type="compositionally biased region" description="Gly residues" evidence="1">
    <location>
        <begin position="436"/>
        <end position="456"/>
    </location>
</feature>
<dbReference type="EMBL" id="JAFEUZ010000019">
    <property type="protein sequence ID" value="KAG5480531.1"/>
    <property type="molecule type" value="Genomic_DNA"/>
</dbReference>
<accession>A0A836KN56</accession>
<reference evidence="2 3" key="1">
    <citation type="submission" date="2021-03" db="EMBL/GenBank/DDBJ databases">
        <title>Leishmania (Mundinia) martiniquensis Genome sequencing and assembly.</title>
        <authorList>
            <person name="Almutairi H."/>
            <person name="Gatherer D."/>
        </authorList>
    </citation>
    <scope>NUCLEOTIDE SEQUENCE [LARGE SCALE GENOMIC DNA]</scope>
    <source>
        <strain evidence="2">LSCM1</strain>
    </source>
</reference>
<dbReference type="OrthoDB" id="278826at2759"/>
<proteinExistence type="predicted"/>
<dbReference type="AlphaFoldDB" id="A0A836KN56"/>
<organism evidence="2 3">
    <name type="scientific">Leishmania martiniquensis</name>
    <dbReference type="NCBI Taxonomy" id="1580590"/>
    <lineage>
        <taxon>Eukaryota</taxon>
        <taxon>Discoba</taxon>
        <taxon>Euglenozoa</taxon>
        <taxon>Kinetoplastea</taxon>
        <taxon>Metakinetoplastina</taxon>
        <taxon>Trypanosomatida</taxon>
        <taxon>Trypanosomatidae</taxon>
        <taxon>Leishmaniinae</taxon>
        <taxon>Leishmania</taxon>
    </lineage>
</organism>
<feature type="region of interest" description="Disordered" evidence="1">
    <location>
        <begin position="788"/>
        <end position="827"/>
    </location>
</feature>